<dbReference type="Proteomes" id="UP000016743">
    <property type="component" value="Chromosome"/>
</dbReference>
<dbReference type="KEGG" id="lxy:O159_16840"/>
<dbReference type="STRING" id="1389489.O159_16840"/>
<organism evidence="2 3">
    <name type="scientific">Leifsonia xyli subsp. cynodontis DSM 46306</name>
    <dbReference type="NCBI Taxonomy" id="1389489"/>
    <lineage>
        <taxon>Bacteria</taxon>
        <taxon>Bacillati</taxon>
        <taxon>Actinomycetota</taxon>
        <taxon>Actinomycetes</taxon>
        <taxon>Micrococcales</taxon>
        <taxon>Microbacteriaceae</taxon>
        <taxon>Leifsonia</taxon>
    </lineage>
</organism>
<dbReference type="EMBL" id="CP006734">
    <property type="protein sequence ID" value="AGW42252.1"/>
    <property type="molecule type" value="Genomic_DNA"/>
</dbReference>
<evidence type="ECO:0000313" key="3">
    <source>
        <dbReference type="Proteomes" id="UP000016743"/>
    </source>
</evidence>
<dbReference type="PATRIC" id="fig|1389489.3.peg.1623"/>
<sequence>MAVSLGLGTDFEAEVATLAGVTSYDPGSLEITLLNPTGDTTIRFTIAVNVDTPTLKIILGKHIS</sequence>
<dbReference type="HOGENOM" id="CLU_2862305_0_0_11"/>
<proteinExistence type="predicted"/>
<dbReference type="KEGG" id="lxy:O159_22890"/>
<protein>
    <submittedName>
        <fullName evidence="2">Uncharacterized protein</fullName>
    </submittedName>
</protein>
<reference evidence="2 3" key="1">
    <citation type="journal article" date="2013" name="Genome Announc.">
        <title>Complete Genome Sequence of Leifsonia xyli subsp. cynodontis Strain DSM46306, a Gram-Positive Bacterial Pathogen of Grasses.</title>
        <authorList>
            <person name="Monteiro-Vitorello C.B."/>
            <person name="Zerillo M.M."/>
            <person name="Van Sluys M.A."/>
            <person name="Camargo L.E."/>
            <person name="Kitajima J.P."/>
        </authorList>
    </citation>
    <scope>NUCLEOTIDE SEQUENCE [LARGE SCALE GENOMIC DNA]</scope>
    <source>
        <strain evidence="2 3">DSM 46306</strain>
    </source>
</reference>
<evidence type="ECO:0000313" key="2">
    <source>
        <dbReference type="EMBL" id="AGW42252.1"/>
    </source>
</evidence>
<evidence type="ECO:0000313" key="1">
    <source>
        <dbReference type="EMBL" id="AGW41729.1"/>
    </source>
</evidence>
<keyword evidence="3" id="KW-1185">Reference proteome</keyword>
<dbReference type="AlphaFoldDB" id="U3PBX3"/>
<name>U3PBX3_LEIXC</name>
<dbReference type="RefSeq" id="WP_021755198.1">
    <property type="nucleotide sequence ID" value="NC_022438.1"/>
</dbReference>
<gene>
    <name evidence="1" type="ORF">O159_16840</name>
    <name evidence="2" type="ORF">O159_22890</name>
</gene>
<dbReference type="OrthoDB" id="9997051at2"/>
<dbReference type="EMBL" id="CP006734">
    <property type="protein sequence ID" value="AGW41729.1"/>
    <property type="molecule type" value="Genomic_DNA"/>
</dbReference>
<accession>U3PBX3</accession>